<proteinExistence type="predicted"/>
<name>A0A1I7ZEW3_9BILA</name>
<evidence type="ECO:0000313" key="4">
    <source>
        <dbReference type="WBParaSite" id="L893_g25483.t2"/>
    </source>
</evidence>
<reference evidence="4" key="1">
    <citation type="submission" date="2016-11" db="UniProtKB">
        <authorList>
            <consortium name="WormBaseParasite"/>
        </authorList>
    </citation>
    <scope>IDENTIFICATION</scope>
</reference>
<accession>A0A1I7ZEW3</accession>
<dbReference type="Proteomes" id="UP000095287">
    <property type="component" value="Unplaced"/>
</dbReference>
<feature type="domain" description="CULT" evidence="2">
    <location>
        <begin position="31"/>
        <end position="151"/>
    </location>
</feature>
<feature type="signal peptide" evidence="1">
    <location>
        <begin position="1"/>
        <end position="21"/>
    </location>
</feature>
<evidence type="ECO:0000259" key="2">
    <source>
        <dbReference type="PROSITE" id="PS51788"/>
    </source>
</evidence>
<protein>
    <submittedName>
        <fullName evidence="4">CULT domain-containing protein</fullName>
    </submittedName>
</protein>
<keyword evidence="3" id="KW-1185">Reference proteome</keyword>
<evidence type="ECO:0000256" key="1">
    <source>
        <dbReference type="SAM" id="SignalP"/>
    </source>
</evidence>
<dbReference type="InterPro" id="IPR034750">
    <property type="entry name" value="CULT"/>
</dbReference>
<dbReference type="AlphaFoldDB" id="A0A1I7ZEW3"/>
<evidence type="ECO:0000313" key="3">
    <source>
        <dbReference type="Proteomes" id="UP000095287"/>
    </source>
</evidence>
<dbReference type="FunFam" id="2.170.150.20:FF:000007">
    <property type="entry name" value="Protein cereblon"/>
    <property type="match status" value="1"/>
</dbReference>
<dbReference type="WBParaSite" id="L893_g25483.t2">
    <property type="protein sequence ID" value="L893_g25483.t2"/>
    <property type="gene ID" value="L893_g25483"/>
</dbReference>
<organism evidence="3 4">
    <name type="scientific">Steinernema glaseri</name>
    <dbReference type="NCBI Taxonomy" id="37863"/>
    <lineage>
        <taxon>Eukaryota</taxon>
        <taxon>Metazoa</taxon>
        <taxon>Ecdysozoa</taxon>
        <taxon>Nematoda</taxon>
        <taxon>Chromadorea</taxon>
        <taxon>Rhabditida</taxon>
        <taxon>Tylenchina</taxon>
        <taxon>Panagrolaimomorpha</taxon>
        <taxon>Strongyloidoidea</taxon>
        <taxon>Steinernematidae</taxon>
        <taxon>Steinernema</taxon>
    </lineage>
</organism>
<dbReference type="PROSITE" id="PS51788">
    <property type="entry name" value="CULT"/>
    <property type="match status" value="1"/>
</dbReference>
<sequence length="162" mass="18240">MRPLQLLLFTLLLLLPLVVFGRHHDFHVNHSGDLICRRCGHVITKAVAVRRVSTPKAVFTYNMSVVGVDTTINVLDNPAGYRFHVLAVNGADLKFQGDYHNADTWFPGYKWIICTCKTCNQHAGWYFQSEKEPESPKNFVGIVLDSVISADAAEDLLKLPSW</sequence>
<keyword evidence="1" id="KW-0732">Signal</keyword>
<dbReference type="Gene3D" id="2.170.150.20">
    <property type="entry name" value="Peptide methionine sulfoxide reductase"/>
    <property type="match status" value="1"/>
</dbReference>
<feature type="chain" id="PRO_5009313366" evidence="1">
    <location>
        <begin position="22"/>
        <end position="162"/>
    </location>
</feature>
<dbReference type="CDD" id="cd15777">
    <property type="entry name" value="CRBN_C_like"/>
    <property type="match status" value="1"/>
</dbReference>